<dbReference type="PANTHER" id="PTHR43280">
    <property type="entry name" value="ARAC-FAMILY TRANSCRIPTIONAL REGULATOR"/>
    <property type="match status" value="1"/>
</dbReference>
<evidence type="ECO:0000256" key="1">
    <source>
        <dbReference type="ARBA" id="ARBA00023015"/>
    </source>
</evidence>
<proteinExistence type="predicted"/>
<dbReference type="GO" id="GO:0003700">
    <property type="term" value="F:DNA-binding transcription factor activity"/>
    <property type="evidence" value="ECO:0007669"/>
    <property type="project" value="InterPro"/>
</dbReference>
<evidence type="ECO:0000259" key="4">
    <source>
        <dbReference type="PROSITE" id="PS01124"/>
    </source>
</evidence>
<dbReference type="InterPro" id="IPR018060">
    <property type="entry name" value="HTH_AraC"/>
</dbReference>
<dbReference type="SUPFAM" id="SSF46689">
    <property type="entry name" value="Homeodomain-like"/>
    <property type="match status" value="1"/>
</dbReference>
<dbReference type="Gene3D" id="1.10.10.60">
    <property type="entry name" value="Homeodomain-like"/>
    <property type="match status" value="2"/>
</dbReference>
<keyword evidence="7" id="KW-1185">Reference proteome</keyword>
<dbReference type="PRINTS" id="PR00032">
    <property type="entry name" value="HTHARAC"/>
</dbReference>
<dbReference type="AlphaFoldDB" id="A0A0D8IYN1"/>
<organism evidence="5 7">
    <name type="scientific">Ruthenibacterium lactatiformans</name>
    <dbReference type="NCBI Taxonomy" id="1550024"/>
    <lineage>
        <taxon>Bacteria</taxon>
        <taxon>Bacillati</taxon>
        <taxon>Bacillota</taxon>
        <taxon>Clostridia</taxon>
        <taxon>Eubacteriales</taxon>
        <taxon>Oscillospiraceae</taxon>
        <taxon>Ruthenibacterium</taxon>
    </lineage>
</organism>
<dbReference type="Pfam" id="PF12833">
    <property type="entry name" value="HTH_18"/>
    <property type="match status" value="1"/>
</dbReference>
<dbReference type="Pfam" id="PF02311">
    <property type="entry name" value="AraC_binding"/>
    <property type="match status" value="1"/>
</dbReference>
<dbReference type="EMBL" id="JXXK01000018">
    <property type="protein sequence ID" value="KJF39401.1"/>
    <property type="molecule type" value="Genomic_DNA"/>
</dbReference>
<name>A0A0D8IYN1_9FIRM</name>
<dbReference type="RefSeq" id="WP_050005726.1">
    <property type="nucleotide sequence ID" value="NZ_CAOJUJ010000010.1"/>
</dbReference>
<dbReference type="Proteomes" id="UP000032483">
    <property type="component" value="Unassembled WGS sequence"/>
</dbReference>
<reference evidence="5" key="1">
    <citation type="submission" date="2015-02" db="EMBL/GenBank/DDBJ databases">
        <title>A novel member of the family Ruminococcaceae isolated from human feces.</title>
        <authorList>
            <person name="Shkoporov A.N."/>
            <person name="Chaplin A.V."/>
            <person name="Motuzova O.V."/>
            <person name="Kafarskaia L.I."/>
            <person name="Khokhlova E.V."/>
            <person name="Efimov B.A."/>
        </authorList>
    </citation>
    <scope>NUCLEOTIDE SEQUENCE [LARGE SCALE GENOMIC DNA]</scope>
    <source>
        <strain evidence="5">585-1</strain>
    </source>
</reference>
<evidence type="ECO:0000313" key="8">
    <source>
        <dbReference type="Proteomes" id="UP000053433"/>
    </source>
</evidence>
<dbReference type="PANTHER" id="PTHR43280:SF2">
    <property type="entry name" value="HTH-TYPE TRANSCRIPTIONAL REGULATOR EXSA"/>
    <property type="match status" value="1"/>
</dbReference>
<dbReference type="InterPro" id="IPR014710">
    <property type="entry name" value="RmlC-like_jellyroll"/>
</dbReference>
<dbReference type="GO" id="GO:0043565">
    <property type="term" value="F:sequence-specific DNA binding"/>
    <property type="evidence" value="ECO:0007669"/>
    <property type="project" value="InterPro"/>
</dbReference>
<feature type="domain" description="HTH araC/xylS-type" evidence="4">
    <location>
        <begin position="192"/>
        <end position="290"/>
    </location>
</feature>
<gene>
    <name evidence="6" type="ORF">ASJ35_11690</name>
    <name evidence="5" type="ORF">TQ39_12395</name>
</gene>
<sequence>MGYEAIRLQRPLAVDDIVSVHYFEYSSNYYFEGERHDFWEFLYVDKGELDVRAGDVVQHLKKGQIIFHKPGEFHALSANGVVAPNLVVVGFVCHGEAMRFFENRVLSVGDSGRALLARIVEEGEAAFSTPLNDPQTMQLARREDAPFGAEQLIGSSIEQLLIGFIRRGADEAAAAAKPTSLIRERTQQEFIDRVSKYLEDNIAKRLTLSDICRDNLVGRSYLQKIFREKTGGGAMEYFGTLKIDAAKRMIREGTHNFTEIAALLGYNSIHYFSRHFKKVTGMTPSEYASSVKILATKNRTE</sequence>
<evidence type="ECO:0000256" key="3">
    <source>
        <dbReference type="ARBA" id="ARBA00023163"/>
    </source>
</evidence>
<keyword evidence="2" id="KW-0238">DNA-binding</keyword>
<protein>
    <submittedName>
        <fullName evidence="5">AraC family transcriptional regulator</fullName>
    </submittedName>
</protein>
<evidence type="ECO:0000313" key="5">
    <source>
        <dbReference type="EMBL" id="KJF39401.1"/>
    </source>
</evidence>
<dbReference type="Proteomes" id="UP000053433">
    <property type="component" value="Unassembled WGS sequence"/>
</dbReference>
<dbReference type="InterPro" id="IPR009057">
    <property type="entry name" value="Homeodomain-like_sf"/>
</dbReference>
<dbReference type="InterPro" id="IPR003313">
    <property type="entry name" value="AraC-bd"/>
</dbReference>
<dbReference type="InterPro" id="IPR020449">
    <property type="entry name" value="Tscrpt_reg_AraC-type_HTH"/>
</dbReference>
<evidence type="ECO:0000313" key="7">
    <source>
        <dbReference type="Proteomes" id="UP000032483"/>
    </source>
</evidence>
<reference evidence="6 8" key="2">
    <citation type="submission" date="2015-10" db="EMBL/GenBank/DDBJ databases">
        <title>A novel member of the family Ruminococcaceae isolated from human faeces.</title>
        <authorList>
            <person name="Shkoporov A.N."/>
            <person name="Chaplin A.V."/>
            <person name="Motuzova O.V."/>
            <person name="Kafarskaia L.I."/>
            <person name="Efimov B.A."/>
        </authorList>
    </citation>
    <scope>NUCLEOTIDE SEQUENCE [LARGE SCALE GENOMIC DNA]</scope>
    <source>
        <strain evidence="6 8">668</strain>
    </source>
</reference>
<dbReference type="SMART" id="SM00342">
    <property type="entry name" value="HTH_ARAC"/>
    <property type="match status" value="1"/>
</dbReference>
<comment type="caution">
    <text evidence="5">The sequence shown here is derived from an EMBL/GenBank/DDBJ whole genome shotgun (WGS) entry which is preliminary data.</text>
</comment>
<keyword evidence="3" id="KW-0804">Transcription</keyword>
<evidence type="ECO:0000256" key="2">
    <source>
        <dbReference type="ARBA" id="ARBA00023125"/>
    </source>
</evidence>
<accession>A0A0W7TPW7</accession>
<dbReference type="SUPFAM" id="SSF51182">
    <property type="entry name" value="RmlC-like cupins"/>
    <property type="match status" value="1"/>
</dbReference>
<keyword evidence="1" id="KW-0805">Transcription regulation</keyword>
<dbReference type="InterPro" id="IPR011051">
    <property type="entry name" value="RmlC_Cupin_sf"/>
</dbReference>
<dbReference type="GeneID" id="42857373"/>
<dbReference type="EMBL" id="LMUA01000015">
    <property type="protein sequence ID" value="KUE75860.1"/>
    <property type="molecule type" value="Genomic_DNA"/>
</dbReference>
<dbReference type="Gene3D" id="2.60.120.10">
    <property type="entry name" value="Jelly Rolls"/>
    <property type="match status" value="1"/>
</dbReference>
<evidence type="ECO:0000313" key="6">
    <source>
        <dbReference type="EMBL" id="KUE75860.1"/>
    </source>
</evidence>
<dbReference type="PROSITE" id="PS00041">
    <property type="entry name" value="HTH_ARAC_FAMILY_1"/>
    <property type="match status" value="1"/>
</dbReference>
<dbReference type="PROSITE" id="PS01124">
    <property type="entry name" value="HTH_ARAC_FAMILY_2"/>
    <property type="match status" value="1"/>
</dbReference>
<accession>A0A0D8IYN1</accession>
<dbReference type="InterPro" id="IPR018062">
    <property type="entry name" value="HTH_AraC-typ_CS"/>
</dbReference>